<feature type="region of interest" description="Disordered" evidence="1">
    <location>
        <begin position="70"/>
        <end position="155"/>
    </location>
</feature>
<comment type="caution">
    <text evidence="2">The sequence shown here is derived from an EMBL/GenBank/DDBJ whole genome shotgun (WGS) entry which is preliminary data.</text>
</comment>
<evidence type="ECO:0000313" key="2">
    <source>
        <dbReference type="EMBL" id="CAB1460946.1"/>
    </source>
</evidence>
<keyword evidence="3" id="KW-1185">Reference proteome</keyword>
<proteinExistence type="predicted"/>
<dbReference type="Proteomes" id="UP001153269">
    <property type="component" value="Unassembled WGS sequence"/>
</dbReference>
<evidence type="ECO:0000256" key="1">
    <source>
        <dbReference type="SAM" id="MobiDB-lite"/>
    </source>
</evidence>
<evidence type="ECO:0000313" key="3">
    <source>
        <dbReference type="Proteomes" id="UP001153269"/>
    </source>
</evidence>
<gene>
    <name evidence="2" type="ORF">PLEPLA_LOCUS48820</name>
</gene>
<accession>A0A9N7W5G3</accession>
<sequence length="155" mass="16987">MEDEATVWPRPSKRIHTSIQSHVTLTSERTRLHFAYTPSAQYVDGQGGALQPVGEDSSLGIASGQQVAEHPLPLLRRSGRSAPRRFESRSFVCEESAERRRRRGGGGGGRAKRTVSVWGPPLALQQQTPPSNRRPGLPSPACISFFTTPPAPHHF</sequence>
<protein>
    <submittedName>
        <fullName evidence="2">Uncharacterized protein</fullName>
    </submittedName>
</protein>
<dbReference type="EMBL" id="CADEAL010004501">
    <property type="protein sequence ID" value="CAB1460946.1"/>
    <property type="molecule type" value="Genomic_DNA"/>
</dbReference>
<reference evidence="2" key="1">
    <citation type="submission" date="2020-03" db="EMBL/GenBank/DDBJ databases">
        <authorList>
            <person name="Weist P."/>
        </authorList>
    </citation>
    <scope>NUCLEOTIDE SEQUENCE</scope>
</reference>
<organism evidence="2 3">
    <name type="scientific">Pleuronectes platessa</name>
    <name type="common">European plaice</name>
    <dbReference type="NCBI Taxonomy" id="8262"/>
    <lineage>
        <taxon>Eukaryota</taxon>
        <taxon>Metazoa</taxon>
        <taxon>Chordata</taxon>
        <taxon>Craniata</taxon>
        <taxon>Vertebrata</taxon>
        <taxon>Euteleostomi</taxon>
        <taxon>Actinopterygii</taxon>
        <taxon>Neopterygii</taxon>
        <taxon>Teleostei</taxon>
        <taxon>Neoteleostei</taxon>
        <taxon>Acanthomorphata</taxon>
        <taxon>Carangaria</taxon>
        <taxon>Pleuronectiformes</taxon>
        <taxon>Pleuronectoidei</taxon>
        <taxon>Pleuronectidae</taxon>
        <taxon>Pleuronectes</taxon>
    </lineage>
</organism>
<name>A0A9N7W5G3_PLEPL</name>
<dbReference type="AlphaFoldDB" id="A0A9N7W5G3"/>